<accession>A0A482IM93</accession>
<sequence length="165" mass="17315">MTPRTPLLRSVLHGLAALLLLVGPAVSMAASHLPPVTDIAAQSADAAKQGGPLVVLVSLPGCTYCETARRNYLAPQAAAGEITARELDMTADTPLRDADGTMTTAKQWARAHNITVAPTVLFLDRNGRNLASPLRGLQPDFYGAYLEQAVDTARAKLAEGLAASK</sequence>
<gene>
    <name evidence="3" type="ORF">DDF84_001195</name>
</gene>
<dbReference type="InterPro" id="IPR012336">
    <property type="entry name" value="Thioredoxin-like_fold"/>
</dbReference>
<evidence type="ECO:0000259" key="2">
    <source>
        <dbReference type="Pfam" id="PF13098"/>
    </source>
</evidence>
<organism evidence="3 4">
    <name type="scientific">Cupriavidus metallidurans</name>
    <dbReference type="NCBI Taxonomy" id="119219"/>
    <lineage>
        <taxon>Bacteria</taxon>
        <taxon>Pseudomonadati</taxon>
        <taxon>Pseudomonadota</taxon>
        <taxon>Betaproteobacteria</taxon>
        <taxon>Burkholderiales</taxon>
        <taxon>Burkholderiaceae</taxon>
        <taxon>Cupriavidus</taxon>
    </lineage>
</organism>
<dbReference type="RefSeq" id="WP_017511805.1">
    <property type="nucleotide sequence ID" value="NZ_CP037900.1"/>
</dbReference>
<dbReference type="AlphaFoldDB" id="A0A482IM93"/>
<dbReference type="InterPro" id="IPR036249">
    <property type="entry name" value="Thioredoxin-like_sf"/>
</dbReference>
<proteinExistence type="predicted"/>
<dbReference type="Gene3D" id="3.40.30.10">
    <property type="entry name" value="Glutaredoxin"/>
    <property type="match status" value="1"/>
</dbReference>
<reference evidence="3 4" key="1">
    <citation type="submission" date="2019-03" db="EMBL/GenBank/DDBJ databases">
        <title>Comparative insights into the high quality Complete genome sequence of highly metal resistant Cupriavidus metallidurans strain BS1 isolated from a gold-copper mine.</title>
        <authorList>
            <person name="Mazhar H.S."/>
            <person name="Rensing C."/>
        </authorList>
    </citation>
    <scope>NUCLEOTIDE SEQUENCE [LARGE SCALE GENOMIC DNA]</scope>
    <source>
        <strain evidence="3 4">BS1</strain>
    </source>
</reference>
<evidence type="ECO:0000313" key="3">
    <source>
        <dbReference type="EMBL" id="QBP08449.1"/>
    </source>
</evidence>
<dbReference type="OrthoDB" id="8561208at2"/>
<keyword evidence="1" id="KW-0732">Signal</keyword>
<dbReference type="Pfam" id="PF13098">
    <property type="entry name" value="Thioredoxin_2"/>
    <property type="match status" value="1"/>
</dbReference>
<name>A0A482IM93_9BURK</name>
<dbReference type="Proteomes" id="UP000253772">
    <property type="component" value="Chromosome c1"/>
</dbReference>
<feature type="signal peptide" evidence="1">
    <location>
        <begin position="1"/>
        <end position="29"/>
    </location>
</feature>
<evidence type="ECO:0000256" key="1">
    <source>
        <dbReference type="SAM" id="SignalP"/>
    </source>
</evidence>
<feature type="domain" description="Thioredoxin-like fold" evidence="2">
    <location>
        <begin position="46"/>
        <end position="139"/>
    </location>
</feature>
<feature type="chain" id="PRO_5019791480" evidence="1">
    <location>
        <begin position="30"/>
        <end position="165"/>
    </location>
</feature>
<dbReference type="SUPFAM" id="SSF52833">
    <property type="entry name" value="Thioredoxin-like"/>
    <property type="match status" value="1"/>
</dbReference>
<evidence type="ECO:0000313" key="4">
    <source>
        <dbReference type="Proteomes" id="UP000253772"/>
    </source>
</evidence>
<dbReference type="CDD" id="cd02951">
    <property type="entry name" value="SoxW"/>
    <property type="match status" value="1"/>
</dbReference>
<protein>
    <submittedName>
        <fullName evidence="3">Thioredoxin</fullName>
    </submittedName>
</protein>
<dbReference type="EMBL" id="CP037900">
    <property type="protein sequence ID" value="QBP08449.1"/>
    <property type="molecule type" value="Genomic_DNA"/>
</dbReference>
<dbReference type="InterPro" id="IPR041737">
    <property type="entry name" value="SoxW"/>
</dbReference>